<comment type="caution">
    <text evidence="1">The sequence shown here is derived from an EMBL/GenBank/DDBJ whole genome shotgun (WGS) entry which is preliminary data.</text>
</comment>
<feature type="non-terminal residue" evidence="1">
    <location>
        <position position="1"/>
    </location>
</feature>
<organism evidence="1">
    <name type="scientific">marine sediment metagenome</name>
    <dbReference type="NCBI Taxonomy" id="412755"/>
    <lineage>
        <taxon>unclassified sequences</taxon>
        <taxon>metagenomes</taxon>
        <taxon>ecological metagenomes</taxon>
    </lineage>
</organism>
<gene>
    <name evidence="1" type="ORF">S01H4_26513</name>
</gene>
<reference evidence="1" key="1">
    <citation type="journal article" date="2014" name="Front. Microbiol.">
        <title>High frequency of phylogenetically diverse reductive dehalogenase-homologous genes in deep subseafloor sedimentary metagenomes.</title>
        <authorList>
            <person name="Kawai M."/>
            <person name="Futagami T."/>
            <person name="Toyoda A."/>
            <person name="Takaki Y."/>
            <person name="Nishi S."/>
            <person name="Hori S."/>
            <person name="Arai W."/>
            <person name="Tsubouchi T."/>
            <person name="Morono Y."/>
            <person name="Uchiyama I."/>
            <person name="Ito T."/>
            <person name="Fujiyama A."/>
            <person name="Inagaki F."/>
            <person name="Takami H."/>
        </authorList>
    </citation>
    <scope>NUCLEOTIDE SEQUENCE</scope>
    <source>
        <strain evidence="1">Expedition CK06-06</strain>
    </source>
</reference>
<dbReference type="EMBL" id="BART01012800">
    <property type="protein sequence ID" value="GAG85509.1"/>
    <property type="molecule type" value="Genomic_DNA"/>
</dbReference>
<protein>
    <submittedName>
        <fullName evidence="1">Uncharacterized protein</fullName>
    </submittedName>
</protein>
<proteinExistence type="predicted"/>
<sequence length="59" mass="6763">NWLPAAYTDEECRLVSTGGREIKIGAEVVISDWKLFVDIALSVYWYPLNSSQIRLYVRG</sequence>
<accession>X1ARP5</accession>
<name>X1ARP5_9ZZZZ</name>
<evidence type="ECO:0000313" key="1">
    <source>
        <dbReference type="EMBL" id="GAG85509.1"/>
    </source>
</evidence>
<dbReference type="AlphaFoldDB" id="X1ARP5"/>